<sequence length="143" mass="15485">MYGIVIGNKTVSAIAKQIGAVYSTKYQQFLIRCNKAYSPIILSIGGVNYELTKSEKTSKTTSSPNTAQEIVDKTEKAVKSGANDLSKAVDKGIDKTQKAAKSIAKMTSFGTQCPHYLKNVWSKAAILSPPTDSYTIFTDPLII</sequence>
<protein>
    <submittedName>
        <fullName evidence="2">Senescence domain-containing protein</fullName>
    </submittedName>
</protein>
<dbReference type="InterPro" id="IPR021109">
    <property type="entry name" value="Peptidase_aspartic_dom_sf"/>
</dbReference>
<accession>A0A1I8BUU5</accession>
<organism evidence="1 2">
    <name type="scientific">Meloidogyne hapla</name>
    <name type="common">Root-knot nematode worm</name>
    <dbReference type="NCBI Taxonomy" id="6305"/>
    <lineage>
        <taxon>Eukaryota</taxon>
        <taxon>Metazoa</taxon>
        <taxon>Ecdysozoa</taxon>
        <taxon>Nematoda</taxon>
        <taxon>Chromadorea</taxon>
        <taxon>Rhabditida</taxon>
        <taxon>Tylenchina</taxon>
        <taxon>Tylenchomorpha</taxon>
        <taxon>Tylenchoidea</taxon>
        <taxon>Meloidogynidae</taxon>
        <taxon>Meloidogyninae</taxon>
        <taxon>Meloidogyne</taxon>
    </lineage>
</organism>
<proteinExistence type="predicted"/>
<dbReference type="AlphaFoldDB" id="A0A1I8BUU5"/>
<keyword evidence="1" id="KW-1185">Reference proteome</keyword>
<evidence type="ECO:0000313" key="1">
    <source>
        <dbReference type="Proteomes" id="UP000095281"/>
    </source>
</evidence>
<evidence type="ECO:0000313" key="2">
    <source>
        <dbReference type="WBParaSite" id="MhA1_Contig635.frz3.gene16"/>
    </source>
</evidence>
<dbReference type="Proteomes" id="UP000095281">
    <property type="component" value="Unplaced"/>
</dbReference>
<dbReference type="Gene3D" id="2.40.70.10">
    <property type="entry name" value="Acid Proteases"/>
    <property type="match status" value="1"/>
</dbReference>
<reference evidence="2" key="1">
    <citation type="submission" date="2016-11" db="UniProtKB">
        <authorList>
            <consortium name="WormBaseParasite"/>
        </authorList>
    </citation>
    <scope>IDENTIFICATION</scope>
</reference>
<dbReference type="WBParaSite" id="MhA1_Contig635.frz3.gene16">
    <property type="protein sequence ID" value="MhA1_Contig635.frz3.gene16"/>
    <property type="gene ID" value="MhA1_Contig635.frz3.gene16"/>
</dbReference>
<name>A0A1I8BUU5_MELHA</name>